<dbReference type="EMBL" id="JAVREP010000006">
    <property type="protein sequence ID" value="MDT0329110.1"/>
    <property type="molecule type" value="Genomic_DNA"/>
</dbReference>
<proteinExistence type="predicted"/>
<keyword evidence="1" id="KW-0472">Membrane</keyword>
<keyword evidence="3" id="KW-1185">Reference proteome</keyword>
<sequence length="218" mass="24157">MLTEWKRRRAAKRVRPGDGRALRPFRWWQLLSGRKLFHLPLVGEGGRRSVYTVDVRHWGRQGGDEGKAHLYLDGAHRAESTLPAGFPVEGGTIEVALSGFGLKRAHYVTAEGADQRLVPDPRSAVGRRLRFDREHPVVSRCVGAVSVVLLVIGVGLNVLQLLEPIAGIPPVVERFGRFESPIHLPLWLNLAFGFGAAVAGMERGLRLRYHWLLDAAGN</sequence>
<evidence type="ECO:0000313" key="3">
    <source>
        <dbReference type="Proteomes" id="UP001183390"/>
    </source>
</evidence>
<name>A0ABU2M928_9ACTN</name>
<dbReference type="RefSeq" id="WP_311511766.1">
    <property type="nucleotide sequence ID" value="NZ_JAVREP010000006.1"/>
</dbReference>
<gene>
    <name evidence="2" type="ORF">RM479_11875</name>
</gene>
<evidence type="ECO:0008006" key="4">
    <source>
        <dbReference type="Google" id="ProtNLM"/>
    </source>
</evidence>
<dbReference type="Proteomes" id="UP001183390">
    <property type="component" value="Unassembled WGS sequence"/>
</dbReference>
<keyword evidence="1" id="KW-1133">Transmembrane helix</keyword>
<keyword evidence="1" id="KW-0812">Transmembrane</keyword>
<accession>A0ABU2M928</accession>
<reference evidence="3" key="1">
    <citation type="submission" date="2023-07" db="EMBL/GenBank/DDBJ databases">
        <title>30 novel species of actinomycetes from the DSMZ collection.</title>
        <authorList>
            <person name="Nouioui I."/>
        </authorList>
    </citation>
    <scope>NUCLEOTIDE SEQUENCE [LARGE SCALE GENOMIC DNA]</scope>
    <source>
        <strain evidence="3">DSM 44743</strain>
    </source>
</reference>
<feature type="transmembrane region" description="Helical" evidence="1">
    <location>
        <begin position="182"/>
        <end position="201"/>
    </location>
</feature>
<evidence type="ECO:0000256" key="1">
    <source>
        <dbReference type="SAM" id="Phobius"/>
    </source>
</evidence>
<evidence type="ECO:0000313" key="2">
    <source>
        <dbReference type="EMBL" id="MDT0329110.1"/>
    </source>
</evidence>
<feature type="transmembrane region" description="Helical" evidence="1">
    <location>
        <begin position="137"/>
        <end position="162"/>
    </location>
</feature>
<comment type="caution">
    <text evidence="2">The sequence shown here is derived from an EMBL/GenBank/DDBJ whole genome shotgun (WGS) entry which is preliminary data.</text>
</comment>
<protein>
    <recommendedName>
        <fullName evidence="4">PEGA domain-containing protein</fullName>
    </recommendedName>
</protein>
<organism evidence="2 3">
    <name type="scientific">Nocardiopsis lambiniae</name>
    <dbReference type="NCBI Taxonomy" id="3075539"/>
    <lineage>
        <taxon>Bacteria</taxon>
        <taxon>Bacillati</taxon>
        <taxon>Actinomycetota</taxon>
        <taxon>Actinomycetes</taxon>
        <taxon>Streptosporangiales</taxon>
        <taxon>Nocardiopsidaceae</taxon>
        <taxon>Nocardiopsis</taxon>
    </lineage>
</organism>